<dbReference type="GO" id="GO:0000155">
    <property type="term" value="F:phosphorelay sensor kinase activity"/>
    <property type="evidence" value="ECO:0007669"/>
    <property type="project" value="InterPro"/>
</dbReference>
<keyword evidence="1" id="KW-0597">Phosphoprotein</keyword>
<dbReference type="OrthoDB" id="2375606at2"/>
<keyword evidence="6" id="KW-1185">Reference proteome</keyword>
<evidence type="ECO:0000256" key="1">
    <source>
        <dbReference type="ARBA" id="ARBA00022553"/>
    </source>
</evidence>
<dbReference type="Proteomes" id="UP000325517">
    <property type="component" value="Chromosome"/>
</dbReference>
<dbReference type="AlphaFoldDB" id="A0A5J6SPG9"/>
<sequence length="177" mass="21194">MEPKQISINEVLRHTMHDFLNNLHLIQMNIDMGRHEEAKNLIRTYSQKCTQFFDVNNIGLYNTNEWIQTFSMAYNKVSLEVQTTLLKRGAERYDSPLQEYLKRFIDTMYPLLKGYQEQILSVHLYSHDVLEVQVELVGEWTSYTWIDESFTDLFRVEKEMNTESRIKFKLIATERLE</sequence>
<dbReference type="Pfam" id="PF14689">
    <property type="entry name" value="SPOB_a"/>
    <property type="match status" value="1"/>
</dbReference>
<organism evidence="5 6">
    <name type="scientific">Psychrobacillus glaciei</name>
    <dbReference type="NCBI Taxonomy" id="2283160"/>
    <lineage>
        <taxon>Bacteria</taxon>
        <taxon>Bacillati</taxon>
        <taxon>Bacillota</taxon>
        <taxon>Bacilli</taxon>
        <taxon>Bacillales</taxon>
        <taxon>Bacillaceae</taxon>
        <taxon>Psychrobacillus</taxon>
    </lineage>
</organism>
<dbReference type="InterPro" id="IPR016120">
    <property type="entry name" value="Sig_transdc_His_kin_SpoOB"/>
</dbReference>
<protein>
    <recommendedName>
        <fullName evidence="4">SpoOB alpha-helical domain-containing protein</fullName>
    </recommendedName>
</protein>
<accession>A0A5J6SPG9</accession>
<proteinExistence type="predicted"/>
<dbReference type="SUPFAM" id="SSF55890">
    <property type="entry name" value="Sporulation response regulatory protein Spo0B"/>
    <property type="match status" value="1"/>
</dbReference>
<dbReference type="Gene3D" id="1.10.287.130">
    <property type="match status" value="1"/>
</dbReference>
<keyword evidence="3" id="KW-0418">Kinase</keyword>
<evidence type="ECO:0000313" key="5">
    <source>
        <dbReference type="EMBL" id="QFF99552.1"/>
    </source>
</evidence>
<keyword evidence="2" id="KW-0808">Transferase</keyword>
<name>A0A5J6SPG9_9BACI</name>
<evidence type="ECO:0000259" key="4">
    <source>
        <dbReference type="Pfam" id="PF14689"/>
    </source>
</evidence>
<dbReference type="KEGG" id="psyo:PB01_12325"/>
<evidence type="ECO:0000313" key="6">
    <source>
        <dbReference type="Proteomes" id="UP000325517"/>
    </source>
</evidence>
<dbReference type="RefSeq" id="WP_151700460.1">
    <property type="nucleotide sequence ID" value="NZ_CP031223.1"/>
</dbReference>
<dbReference type="InterPro" id="IPR039506">
    <property type="entry name" value="SPOB_a"/>
</dbReference>
<evidence type="ECO:0000256" key="2">
    <source>
        <dbReference type="ARBA" id="ARBA00022679"/>
    </source>
</evidence>
<dbReference type="EMBL" id="CP031223">
    <property type="protein sequence ID" value="QFF99552.1"/>
    <property type="molecule type" value="Genomic_DNA"/>
</dbReference>
<reference evidence="5 6" key="1">
    <citation type="submission" date="2018-07" db="EMBL/GenBank/DDBJ databases">
        <title>Complete genome sequence of Psychrobacillus sp. PB01, isolated from iceberg, and comparative genome analysis of Psychrobacillus strains.</title>
        <authorList>
            <person name="Lee P.C."/>
        </authorList>
    </citation>
    <scope>NUCLEOTIDE SEQUENCE [LARGE SCALE GENOMIC DNA]</scope>
    <source>
        <strain evidence="5 6">PB01</strain>
    </source>
</reference>
<feature type="domain" description="SpoOB alpha-helical" evidence="4">
    <location>
        <begin position="7"/>
        <end position="56"/>
    </location>
</feature>
<evidence type="ECO:0000256" key="3">
    <source>
        <dbReference type="ARBA" id="ARBA00022777"/>
    </source>
</evidence>
<gene>
    <name evidence="5" type="ORF">PB01_12325</name>
</gene>